<feature type="transmembrane region" description="Helical" evidence="6">
    <location>
        <begin position="219"/>
        <end position="237"/>
    </location>
</feature>
<feature type="transmembrane region" description="Helical" evidence="6">
    <location>
        <begin position="75"/>
        <end position="92"/>
    </location>
</feature>
<evidence type="ECO:0000256" key="6">
    <source>
        <dbReference type="SAM" id="Phobius"/>
    </source>
</evidence>
<feature type="transmembrane region" description="Helical" evidence="6">
    <location>
        <begin position="20"/>
        <end position="44"/>
    </location>
</feature>
<dbReference type="InterPro" id="IPR001851">
    <property type="entry name" value="ABC_transp_permease"/>
</dbReference>
<accession>A0ABW2SPR1</accession>
<keyword evidence="4 6" id="KW-1133">Transmembrane helix</keyword>
<evidence type="ECO:0000256" key="4">
    <source>
        <dbReference type="ARBA" id="ARBA00022989"/>
    </source>
</evidence>
<protein>
    <submittedName>
        <fullName evidence="7">ABC transporter permease</fullName>
    </submittedName>
</protein>
<feature type="transmembrane region" description="Helical" evidence="6">
    <location>
        <begin position="98"/>
        <end position="121"/>
    </location>
</feature>
<evidence type="ECO:0000313" key="8">
    <source>
        <dbReference type="Proteomes" id="UP001596527"/>
    </source>
</evidence>
<feature type="transmembrane region" description="Helical" evidence="6">
    <location>
        <begin position="50"/>
        <end position="68"/>
    </location>
</feature>
<reference evidence="8" key="1">
    <citation type="journal article" date="2019" name="Int. J. Syst. Evol. Microbiol.">
        <title>The Global Catalogue of Microorganisms (GCM) 10K type strain sequencing project: providing services to taxonomists for standard genome sequencing and annotation.</title>
        <authorList>
            <consortium name="The Broad Institute Genomics Platform"/>
            <consortium name="The Broad Institute Genome Sequencing Center for Infectious Disease"/>
            <person name="Wu L."/>
            <person name="Ma J."/>
        </authorList>
    </citation>
    <scope>NUCLEOTIDE SEQUENCE [LARGE SCALE GENOMIC DNA]</scope>
    <source>
        <strain evidence="8">CCUG 56698</strain>
    </source>
</reference>
<gene>
    <name evidence="7" type="ORF">ACFQWG_11610</name>
</gene>
<feature type="transmembrane region" description="Helical" evidence="6">
    <location>
        <begin position="257"/>
        <end position="286"/>
    </location>
</feature>
<evidence type="ECO:0000256" key="5">
    <source>
        <dbReference type="ARBA" id="ARBA00023136"/>
    </source>
</evidence>
<keyword evidence="3 6" id="KW-0812">Transmembrane</keyword>
<sequence length="349" mass="36204">MKTTNASQRLRGLIRRNISLFGVILALALIMIALSLTTGSFFTASNLSNIARQSVWVGVMAVGMVFVLGTEGIDLSVGSVLSLTGVVVAALITGGQNIFLALIAGLAFGSLVGLVNGLLITSVRLPPFIATLGMMSVLQGIAYVYTQGIPIYGLQYPEMQMWAQGFVGPVPIPVLIMLIVWVLGFAVLTRTPYGRYVLSVGSNENAANLVGISVNRIKISVYVVSGFLAALAGILLASRSEAAVPTAGSGYEMDVIAAAVIGGTSMSGGIASISGAVIGSVLMTTIRNGLNLLGISSLWHQVVMGILILVAVAIGSWRSGESRGSAKKGSIFNIVPKKISIEKSSKTSD</sequence>
<evidence type="ECO:0000256" key="3">
    <source>
        <dbReference type="ARBA" id="ARBA00022692"/>
    </source>
</evidence>
<dbReference type="Proteomes" id="UP001596527">
    <property type="component" value="Unassembled WGS sequence"/>
</dbReference>
<dbReference type="EMBL" id="JBHTEF010000001">
    <property type="protein sequence ID" value="MFC7581841.1"/>
    <property type="molecule type" value="Genomic_DNA"/>
</dbReference>
<evidence type="ECO:0000256" key="2">
    <source>
        <dbReference type="ARBA" id="ARBA00022475"/>
    </source>
</evidence>
<dbReference type="PANTHER" id="PTHR32196">
    <property type="entry name" value="ABC TRANSPORTER PERMEASE PROTEIN YPHD-RELATED-RELATED"/>
    <property type="match status" value="1"/>
</dbReference>
<keyword evidence="5 6" id="KW-0472">Membrane</keyword>
<dbReference type="CDD" id="cd06579">
    <property type="entry name" value="TM_PBP1_transp_AraH_like"/>
    <property type="match status" value="1"/>
</dbReference>
<dbReference type="Pfam" id="PF02653">
    <property type="entry name" value="BPD_transp_2"/>
    <property type="match status" value="1"/>
</dbReference>
<feature type="transmembrane region" description="Helical" evidence="6">
    <location>
        <begin position="128"/>
        <end position="146"/>
    </location>
</feature>
<evidence type="ECO:0000313" key="7">
    <source>
        <dbReference type="EMBL" id="MFC7581841.1"/>
    </source>
</evidence>
<keyword evidence="2" id="KW-1003">Cell membrane</keyword>
<keyword evidence="8" id="KW-1185">Reference proteome</keyword>
<organism evidence="7 8">
    <name type="scientific">Schaalia naturae</name>
    <dbReference type="NCBI Taxonomy" id="635203"/>
    <lineage>
        <taxon>Bacteria</taxon>
        <taxon>Bacillati</taxon>
        <taxon>Actinomycetota</taxon>
        <taxon>Actinomycetes</taxon>
        <taxon>Actinomycetales</taxon>
        <taxon>Actinomycetaceae</taxon>
        <taxon>Schaalia</taxon>
    </lineage>
</organism>
<name>A0ABW2SPR1_9ACTO</name>
<evidence type="ECO:0000256" key="1">
    <source>
        <dbReference type="ARBA" id="ARBA00004651"/>
    </source>
</evidence>
<proteinExistence type="predicted"/>
<feature type="transmembrane region" description="Helical" evidence="6">
    <location>
        <begin position="166"/>
        <end position="188"/>
    </location>
</feature>
<comment type="subcellular location">
    <subcellularLocation>
        <location evidence="1">Cell membrane</location>
        <topology evidence="1">Multi-pass membrane protein</topology>
    </subcellularLocation>
</comment>
<dbReference type="RefSeq" id="WP_380975494.1">
    <property type="nucleotide sequence ID" value="NZ_JBHTEF010000001.1"/>
</dbReference>
<feature type="transmembrane region" description="Helical" evidence="6">
    <location>
        <begin position="298"/>
        <end position="317"/>
    </location>
</feature>
<comment type="caution">
    <text evidence="7">The sequence shown here is derived from an EMBL/GenBank/DDBJ whole genome shotgun (WGS) entry which is preliminary data.</text>
</comment>